<dbReference type="Gene3D" id="3.30.9.10">
    <property type="entry name" value="D-Amino Acid Oxidase, subunit A, domain 2"/>
    <property type="match status" value="1"/>
</dbReference>
<dbReference type="AlphaFoldDB" id="A0A6A5ZGJ7"/>
<dbReference type="PANTHER" id="PTHR13847:SF129">
    <property type="entry name" value="FAD DEPENDENT OXIDOREDUCTASE"/>
    <property type="match status" value="1"/>
</dbReference>
<protein>
    <submittedName>
        <fullName evidence="2">FAD dependent oxidoreductase</fullName>
    </submittedName>
</protein>
<dbReference type="Gene3D" id="3.50.50.60">
    <property type="entry name" value="FAD/NAD(P)-binding domain"/>
    <property type="match status" value="1"/>
</dbReference>
<sequence length="476" mass="51291">MTPSSTQEAPCPLPSPDSSKSFWLSEPILLGHRTTEELPAEADVVVVGTGITGASALRYLAESGMKLRIVALDAREVCSGATGRNGGHLQPLPYARSPSIGAFEIEGSNELASYIHDNSVPCEYRALDAVRSFWTQESVAQILPRVHQLKKEDPKVGAKIEVVTDDAGLAALGLQKGCAGALVNKAAATLWPYKAVTHMVQSLVESKSINLQTNTPVDRISRNGGKWSVQTRRGSIMATNVILATNAYTSHLLHDFSPLIVPARGHVTALIPPQQEQSPPETLSHSYGLIAHSPNAGKDVDEDDYLIQRPYAPGPNRKMHLIFGGAHYDSKLTNIGPDAADDSVVDPDAVAYLRKSILKAIKVPGDTQGFDELETEYSWSGIQGYSRDNRPWVGEVPGEKGLFVAAGYSGHGLPNGPLCAKAVVKMILENKTGQEVVKEGASPEEYLLTEERIKNAMRMPSVVGDDYQGELLNNVD</sequence>
<dbReference type="SUPFAM" id="SSF51905">
    <property type="entry name" value="FAD/NAD(P)-binding domain"/>
    <property type="match status" value="1"/>
</dbReference>
<dbReference type="InterPro" id="IPR006076">
    <property type="entry name" value="FAD-dep_OxRdtase"/>
</dbReference>
<reference evidence="2" key="1">
    <citation type="journal article" date="2020" name="Stud. Mycol.">
        <title>101 Dothideomycetes genomes: a test case for predicting lifestyles and emergence of pathogens.</title>
        <authorList>
            <person name="Haridas S."/>
            <person name="Albert R."/>
            <person name="Binder M."/>
            <person name="Bloem J."/>
            <person name="Labutti K."/>
            <person name="Salamov A."/>
            <person name="Andreopoulos B."/>
            <person name="Baker S."/>
            <person name="Barry K."/>
            <person name="Bills G."/>
            <person name="Bluhm B."/>
            <person name="Cannon C."/>
            <person name="Castanera R."/>
            <person name="Culley D."/>
            <person name="Daum C."/>
            <person name="Ezra D."/>
            <person name="Gonzalez J."/>
            <person name="Henrissat B."/>
            <person name="Kuo A."/>
            <person name="Liang C."/>
            <person name="Lipzen A."/>
            <person name="Lutzoni F."/>
            <person name="Magnuson J."/>
            <person name="Mondo S."/>
            <person name="Nolan M."/>
            <person name="Ohm R."/>
            <person name="Pangilinan J."/>
            <person name="Park H.-J."/>
            <person name="Ramirez L."/>
            <person name="Alfaro M."/>
            <person name="Sun H."/>
            <person name="Tritt A."/>
            <person name="Yoshinaga Y."/>
            <person name="Zwiers L.-H."/>
            <person name="Turgeon B."/>
            <person name="Goodwin S."/>
            <person name="Spatafora J."/>
            <person name="Crous P."/>
            <person name="Grigoriev I."/>
        </authorList>
    </citation>
    <scope>NUCLEOTIDE SEQUENCE</scope>
    <source>
        <strain evidence="2">CBS 627.86</strain>
    </source>
</reference>
<dbReference type="InterPro" id="IPR036188">
    <property type="entry name" value="FAD/NAD-bd_sf"/>
</dbReference>
<keyword evidence="3" id="KW-1185">Reference proteome</keyword>
<dbReference type="Pfam" id="PF01266">
    <property type="entry name" value="DAO"/>
    <property type="match status" value="1"/>
</dbReference>
<proteinExistence type="predicted"/>
<evidence type="ECO:0000313" key="2">
    <source>
        <dbReference type="EMBL" id="KAF2118325.1"/>
    </source>
</evidence>
<dbReference type="EMBL" id="ML977317">
    <property type="protein sequence ID" value="KAF2118325.1"/>
    <property type="molecule type" value="Genomic_DNA"/>
</dbReference>
<accession>A0A6A5ZGJ7</accession>
<organism evidence="2 3">
    <name type="scientific">Lophiotrema nucula</name>
    <dbReference type="NCBI Taxonomy" id="690887"/>
    <lineage>
        <taxon>Eukaryota</taxon>
        <taxon>Fungi</taxon>
        <taxon>Dikarya</taxon>
        <taxon>Ascomycota</taxon>
        <taxon>Pezizomycotina</taxon>
        <taxon>Dothideomycetes</taxon>
        <taxon>Pleosporomycetidae</taxon>
        <taxon>Pleosporales</taxon>
        <taxon>Lophiotremataceae</taxon>
        <taxon>Lophiotrema</taxon>
    </lineage>
</organism>
<dbReference type="PANTHER" id="PTHR13847">
    <property type="entry name" value="SARCOSINE DEHYDROGENASE-RELATED"/>
    <property type="match status" value="1"/>
</dbReference>
<gene>
    <name evidence="2" type="ORF">BDV96DRAFT_488971</name>
</gene>
<dbReference type="Proteomes" id="UP000799770">
    <property type="component" value="Unassembled WGS sequence"/>
</dbReference>
<feature type="domain" description="FAD dependent oxidoreductase" evidence="1">
    <location>
        <begin position="43"/>
        <end position="425"/>
    </location>
</feature>
<dbReference type="OrthoDB" id="429143at2759"/>
<dbReference type="GO" id="GO:0005737">
    <property type="term" value="C:cytoplasm"/>
    <property type="evidence" value="ECO:0007669"/>
    <property type="project" value="TreeGrafter"/>
</dbReference>
<evidence type="ECO:0000259" key="1">
    <source>
        <dbReference type="Pfam" id="PF01266"/>
    </source>
</evidence>
<evidence type="ECO:0000313" key="3">
    <source>
        <dbReference type="Proteomes" id="UP000799770"/>
    </source>
</evidence>
<name>A0A6A5ZGJ7_9PLEO</name>